<sequence length="370" mass="44041">MGYFLGVFYFYLWYTSILAGYLCFYCPILPLVMFSNKLYRYYTDTILTFWQQYPTVLVQLLCNTKIQVTGDSIKSNEMSILVMNHRTRTDWNYLWPSLYHSIEGMHRFKHSTKFLLKDVIKHAPGPGWVMQLTLWIFIKRLWIMDKKNLEKFCDYVSALSYKFSLLVFPEGTDFTEDTKRKSDNFARINNLQEYNYLLHPRTTGFTFLSSQLLKQKCLDAIYDLTIIYPDIIPQTEKHLLRGNFPKEVKLHIRRYPSSVLPRSEDGLKTFLEEVWKKKETVLKNYYETENFPEGQTLKRSSLGLIPALIFWTILPYITIYLLIYYNTFRRICILHTMFLICTSFLSGGFQWFEISLYDIKKEILGGIFAF</sequence>
<dbReference type="SMART" id="SM00563">
    <property type="entry name" value="PlsC"/>
    <property type="match status" value="1"/>
</dbReference>
<feature type="transmembrane region" description="Helical" evidence="4">
    <location>
        <begin position="12"/>
        <end position="34"/>
    </location>
</feature>
<feature type="domain" description="Phospholipid/glycerol acyltransferase" evidence="5">
    <location>
        <begin position="79"/>
        <end position="206"/>
    </location>
</feature>
<keyword evidence="4" id="KW-0472">Membrane</keyword>
<name>A0AAW1V4A9_9CUCU</name>
<evidence type="ECO:0000256" key="4">
    <source>
        <dbReference type="SAM" id="Phobius"/>
    </source>
</evidence>
<evidence type="ECO:0000313" key="7">
    <source>
        <dbReference type="Proteomes" id="UP001431783"/>
    </source>
</evidence>
<feature type="transmembrane region" description="Helical" evidence="4">
    <location>
        <begin position="302"/>
        <end position="325"/>
    </location>
</feature>
<dbReference type="Proteomes" id="UP001431783">
    <property type="component" value="Unassembled WGS sequence"/>
</dbReference>
<gene>
    <name evidence="6" type="ORF">WA026_019942</name>
</gene>
<keyword evidence="7" id="KW-1185">Reference proteome</keyword>
<evidence type="ECO:0000259" key="5">
    <source>
        <dbReference type="SMART" id="SM00563"/>
    </source>
</evidence>
<dbReference type="EMBL" id="JARQZJ010000104">
    <property type="protein sequence ID" value="KAK9887015.1"/>
    <property type="molecule type" value="Genomic_DNA"/>
</dbReference>
<evidence type="ECO:0000256" key="1">
    <source>
        <dbReference type="ARBA" id="ARBA00008655"/>
    </source>
</evidence>
<keyword evidence="3" id="KW-0012">Acyltransferase</keyword>
<dbReference type="GO" id="GO:0036149">
    <property type="term" value="P:phosphatidylinositol acyl-chain remodeling"/>
    <property type="evidence" value="ECO:0007669"/>
    <property type="project" value="TreeGrafter"/>
</dbReference>
<organism evidence="6 7">
    <name type="scientific">Henosepilachna vigintioctopunctata</name>
    <dbReference type="NCBI Taxonomy" id="420089"/>
    <lineage>
        <taxon>Eukaryota</taxon>
        <taxon>Metazoa</taxon>
        <taxon>Ecdysozoa</taxon>
        <taxon>Arthropoda</taxon>
        <taxon>Hexapoda</taxon>
        <taxon>Insecta</taxon>
        <taxon>Pterygota</taxon>
        <taxon>Neoptera</taxon>
        <taxon>Endopterygota</taxon>
        <taxon>Coleoptera</taxon>
        <taxon>Polyphaga</taxon>
        <taxon>Cucujiformia</taxon>
        <taxon>Coccinelloidea</taxon>
        <taxon>Coccinellidae</taxon>
        <taxon>Epilachninae</taxon>
        <taxon>Epilachnini</taxon>
        <taxon>Henosepilachna</taxon>
    </lineage>
</organism>
<dbReference type="GO" id="GO:0005783">
    <property type="term" value="C:endoplasmic reticulum"/>
    <property type="evidence" value="ECO:0007669"/>
    <property type="project" value="TreeGrafter"/>
</dbReference>
<feature type="transmembrane region" description="Helical" evidence="4">
    <location>
        <begin position="331"/>
        <end position="352"/>
    </location>
</feature>
<comment type="caution">
    <text evidence="6">The sequence shown here is derived from an EMBL/GenBank/DDBJ whole genome shotgun (WGS) entry which is preliminary data.</text>
</comment>
<dbReference type="Pfam" id="PF01553">
    <property type="entry name" value="Acyltransferase"/>
    <property type="match status" value="1"/>
</dbReference>
<evidence type="ECO:0000256" key="3">
    <source>
        <dbReference type="ARBA" id="ARBA00023315"/>
    </source>
</evidence>
<dbReference type="AlphaFoldDB" id="A0AAW1V4A9"/>
<keyword evidence="4" id="KW-1133">Transmembrane helix</keyword>
<proteinExistence type="inferred from homology"/>
<dbReference type="PANTHER" id="PTHR10983">
    <property type="entry name" value="1-ACYLGLYCEROL-3-PHOSPHATE ACYLTRANSFERASE-RELATED"/>
    <property type="match status" value="1"/>
</dbReference>
<keyword evidence="4" id="KW-0812">Transmembrane</keyword>
<keyword evidence="2" id="KW-0808">Transferase</keyword>
<comment type="similarity">
    <text evidence="1">Belongs to the 1-acyl-sn-glycerol-3-phosphate acyltransferase family.</text>
</comment>
<dbReference type="CDD" id="cd07990">
    <property type="entry name" value="LPLAT_LCLAT1-like"/>
    <property type="match status" value="1"/>
</dbReference>
<dbReference type="SUPFAM" id="SSF69593">
    <property type="entry name" value="Glycerol-3-phosphate (1)-acyltransferase"/>
    <property type="match status" value="1"/>
</dbReference>
<dbReference type="InterPro" id="IPR032098">
    <property type="entry name" value="Acyltransf_C"/>
</dbReference>
<evidence type="ECO:0000313" key="6">
    <source>
        <dbReference type="EMBL" id="KAK9887015.1"/>
    </source>
</evidence>
<protein>
    <recommendedName>
        <fullName evidence="5">Phospholipid/glycerol acyltransferase domain-containing protein</fullName>
    </recommendedName>
</protein>
<dbReference type="PANTHER" id="PTHR10983:SF16">
    <property type="entry name" value="LYSOCARDIOLIPIN ACYLTRANSFERASE 1"/>
    <property type="match status" value="1"/>
</dbReference>
<dbReference type="GO" id="GO:0016746">
    <property type="term" value="F:acyltransferase activity"/>
    <property type="evidence" value="ECO:0007669"/>
    <property type="project" value="UniProtKB-KW"/>
</dbReference>
<accession>A0AAW1V4A9</accession>
<reference evidence="6 7" key="1">
    <citation type="submission" date="2023-03" db="EMBL/GenBank/DDBJ databases">
        <title>Genome insight into feeding habits of ladybird beetles.</title>
        <authorList>
            <person name="Li H.-S."/>
            <person name="Huang Y.-H."/>
            <person name="Pang H."/>
        </authorList>
    </citation>
    <scope>NUCLEOTIDE SEQUENCE [LARGE SCALE GENOMIC DNA]</scope>
    <source>
        <strain evidence="6">SYSU_2023b</strain>
        <tissue evidence="6">Whole body</tissue>
    </source>
</reference>
<evidence type="ECO:0000256" key="2">
    <source>
        <dbReference type="ARBA" id="ARBA00022679"/>
    </source>
</evidence>
<dbReference type="InterPro" id="IPR002123">
    <property type="entry name" value="Plipid/glycerol_acylTrfase"/>
</dbReference>
<dbReference type="Pfam" id="PF16076">
    <property type="entry name" value="Acyltransf_C"/>
    <property type="match status" value="1"/>
</dbReference>